<dbReference type="Gene3D" id="3.30.230.10">
    <property type="match status" value="1"/>
</dbReference>
<evidence type="ECO:0000256" key="6">
    <source>
        <dbReference type="RuleBase" id="RU003815"/>
    </source>
</evidence>
<dbReference type="GO" id="GO:0015935">
    <property type="term" value="C:small ribosomal subunit"/>
    <property type="evidence" value="ECO:0007669"/>
    <property type="project" value="UniProtKB-ARBA"/>
</dbReference>
<organism evidence="7">
    <name type="scientific">Gordonia amarae</name>
    <dbReference type="NCBI Taxonomy" id="36821"/>
    <lineage>
        <taxon>Bacteria</taxon>
        <taxon>Bacillati</taxon>
        <taxon>Actinomycetota</taxon>
        <taxon>Actinomycetes</taxon>
        <taxon>Mycobacteriales</taxon>
        <taxon>Gordoniaceae</taxon>
        <taxon>Gordonia</taxon>
    </lineage>
</organism>
<dbReference type="EMBL" id="CP045810">
    <property type="protein sequence ID" value="QHN39006.1"/>
    <property type="molecule type" value="Genomic_DNA"/>
</dbReference>
<accession>A0A857M9D2</accession>
<name>A0A857M9D2_9ACTN</name>
<dbReference type="PROSITE" id="PS00360">
    <property type="entry name" value="RIBOSOMAL_S9"/>
    <property type="match status" value="1"/>
</dbReference>
<evidence type="ECO:0000256" key="1">
    <source>
        <dbReference type="ARBA" id="ARBA00005251"/>
    </source>
</evidence>
<dbReference type="PANTHER" id="PTHR21569:SF1">
    <property type="entry name" value="SMALL RIBOSOMAL SUBUNIT PROTEIN US9M"/>
    <property type="match status" value="1"/>
</dbReference>
<reference evidence="7" key="1">
    <citation type="journal article" date="2021" name="Nat. Microbiol.">
        <title>Cocultivation of an ultrasmall environmental parasitic bacterium with lytic ability against bacteria associated with wastewater foams.</title>
        <authorList>
            <person name="Batinovic S."/>
            <person name="Rose J.J.A."/>
            <person name="Ratcliffe J."/>
            <person name="Seviour R.J."/>
            <person name="Petrovski S."/>
        </authorList>
    </citation>
    <scope>NUCLEOTIDE SEQUENCE</scope>
    <source>
        <strain evidence="7">CON44</strain>
    </source>
</reference>
<comment type="similarity">
    <text evidence="1 5 6">Belongs to the universal ribosomal protein uS9 family.</text>
</comment>
<evidence type="ECO:0000256" key="2">
    <source>
        <dbReference type="ARBA" id="ARBA00022980"/>
    </source>
</evidence>
<evidence type="ECO:0000256" key="5">
    <source>
        <dbReference type="HAMAP-Rule" id="MF_00532"/>
    </source>
</evidence>
<dbReference type="Pfam" id="PF00380">
    <property type="entry name" value="Ribosomal_S9"/>
    <property type="match status" value="1"/>
</dbReference>
<evidence type="ECO:0000313" key="7">
    <source>
        <dbReference type="EMBL" id="QHN39006.1"/>
    </source>
</evidence>
<dbReference type="InterPro" id="IPR000754">
    <property type="entry name" value="Ribosomal_uS9"/>
</dbReference>
<keyword evidence="2 5" id="KW-0689">Ribosomal protein</keyword>
<keyword evidence="3 5" id="KW-0687">Ribonucleoprotein</keyword>
<sequence>MSNETNDAADNLDVENLEVDSAEVIEDAVEQAEDGYDAEVAADDYDTEATETEVVERAPIVIDRPIQTVGRRKEAVVRVRLVPGTGDFKLNGRTLEDYFPNKVHQQIIKAPLVTVERTESFDVYARLVGGGPSGQAGALRLAIARALIEVTPDDRPALKKAGFLTRDPRAVERKKYGLKKARKASQYSKR</sequence>
<evidence type="ECO:0000256" key="4">
    <source>
        <dbReference type="ARBA" id="ARBA00035259"/>
    </source>
</evidence>
<dbReference type="GO" id="GO:0003723">
    <property type="term" value="F:RNA binding"/>
    <property type="evidence" value="ECO:0007669"/>
    <property type="project" value="TreeGrafter"/>
</dbReference>
<dbReference type="InterPro" id="IPR014721">
    <property type="entry name" value="Ribsml_uS5_D2-typ_fold_subgr"/>
</dbReference>
<dbReference type="AlphaFoldDB" id="A0A857M9D2"/>
<dbReference type="HAMAP" id="MF_00532_B">
    <property type="entry name" value="Ribosomal_uS9_B"/>
    <property type="match status" value="1"/>
</dbReference>
<dbReference type="FunFam" id="3.30.230.10:FF:000001">
    <property type="entry name" value="30S ribosomal protein S9"/>
    <property type="match status" value="1"/>
</dbReference>
<dbReference type="NCBIfam" id="NF001099">
    <property type="entry name" value="PRK00132.1"/>
    <property type="match status" value="1"/>
</dbReference>
<evidence type="ECO:0000256" key="3">
    <source>
        <dbReference type="ARBA" id="ARBA00023274"/>
    </source>
</evidence>
<dbReference type="GO" id="GO:0006412">
    <property type="term" value="P:translation"/>
    <property type="evidence" value="ECO:0007669"/>
    <property type="project" value="UniProtKB-UniRule"/>
</dbReference>
<proteinExistence type="inferred from homology"/>
<gene>
    <name evidence="5 7" type="primary">rpsI</name>
    <name evidence="7" type="ORF">GII30_07325</name>
</gene>
<dbReference type="GO" id="GO:0005737">
    <property type="term" value="C:cytoplasm"/>
    <property type="evidence" value="ECO:0007669"/>
    <property type="project" value="UniProtKB-ARBA"/>
</dbReference>
<dbReference type="SUPFAM" id="SSF54211">
    <property type="entry name" value="Ribosomal protein S5 domain 2-like"/>
    <property type="match status" value="1"/>
</dbReference>
<dbReference type="GO" id="GO:0003735">
    <property type="term" value="F:structural constituent of ribosome"/>
    <property type="evidence" value="ECO:0007669"/>
    <property type="project" value="InterPro"/>
</dbReference>
<dbReference type="InterPro" id="IPR020574">
    <property type="entry name" value="Ribosomal_uS9_CS"/>
</dbReference>
<protein>
    <recommendedName>
        <fullName evidence="4 5">Small ribosomal subunit protein uS9</fullName>
    </recommendedName>
</protein>
<dbReference type="PANTHER" id="PTHR21569">
    <property type="entry name" value="RIBOSOMAL PROTEIN S9"/>
    <property type="match status" value="1"/>
</dbReference>
<dbReference type="InterPro" id="IPR020568">
    <property type="entry name" value="Ribosomal_Su5_D2-typ_SF"/>
</dbReference>
<dbReference type="InterPro" id="IPR023035">
    <property type="entry name" value="Ribosomal_uS9_bac/plastid"/>
</dbReference>